<evidence type="ECO:0000256" key="1">
    <source>
        <dbReference type="SAM" id="MobiDB-lite"/>
    </source>
</evidence>
<evidence type="ECO:0000313" key="2">
    <source>
        <dbReference type="EMBL" id="ANP42562.1"/>
    </source>
</evidence>
<proteinExistence type="predicted"/>
<reference evidence="2 3" key="1">
    <citation type="journal article" date="2016" name="ISME J.">
        <title>Global occurrence and heterogeneity of the Roseobacter-clade species Ruegeria mobilis.</title>
        <authorList>
            <person name="Sonnenschein E."/>
            <person name="Gram L."/>
        </authorList>
    </citation>
    <scope>NUCLEOTIDE SEQUENCE [LARGE SCALE GENOMIC DNA]</scope>
    <source>
        <strain evidence="2 3">F1926</strain>
        <plasmid evidence="2 3">unnamed1</plasmid>
    </source>
</reference>
<protein>
    <submittedName>
        <fullName evidence="2">Uncharacterized protein</fullName>
    </submittedName>
</protein>
<dbReference type="RefSeq" id="WP_005635798.1">
    <property type="nucleotide sequence ID" value="NZ_CP015231.1"/>
</dbReference>
<feature type="region of interest" description="Disordered" evidence="1">
    <location>
        <begin position="134"/>
        <end position="155"/>
    </location>
</feature>
<dbReference type="EMBL" id="CP015231">
    <property type="protein sequence ID" value="ANP42562.1"/>
    <property type="molecule type" value="Genomic_DNA"/>
</dbReference>
<dbReference type="GeneID" id="43453065"/>
<gene>
    <name evidence="2" type="ORF">K529_017475</name>
</gene>
<sequence length="155" mass="16835">MTGGLDGTLLSVANLPEDAFRGKEPGNFGVLIILQSRVGEVLSNGFDPFGSILRFHWGLIFAMIGSVSTFGDVPDGDGCLRQAIVGLTTRALQQKQERQVMGEDNHLSIPALAREPFGDGFPVEVIERGNRIIKDDRREPRTKSVPVANGRSSCR</sequence>
<dbReference type="Proteomes" id="UP000013243">
    <property type="component" value="Plasmid unnamed1"/>
</dbReference>
<organism evidence="2 3">
    <name type="scientific">Tritonibacter mobilis F1926</name>
    <dbReference type="NCBI Taxonomy" id="1265309"/>
    <lineage>
        <taxon>Bacteria</taxon>
        <taxon>Pseudomonadati</taxon>
        <taxon>Pseudomonadota</taxon>
        <taxon>Alphaproteobacteria</taxon>
        <taxon>Rhodobacterales</taxon>
        <taxon>Paracoccaceae</taxon>
        <taxon>Tritonibacter</taxon>
    </lineage>
</organism>
<evidence type="ECO:0000313" key="3">
    <source>
        <dbReference type="Proteomes" id="UP000013243"/>
    </source>
</evidence>
<dbReference type="AlphaFoldDB" id="A0A1B1A7L0"/>
<dbReference type="KEGG" id="rmb:K529_017475"/>
<keyword evidence="2" id="KW-0614">Plasmid</keyword>
<name>A0A1B1A7L0_9RHOB</name>
<accession>A0A1B1A7L0</accession>
<geneLocation type="plasmid" evidence="2 3">
    <name>unnamed1</name>
</geneLocation>